<reference evidence="3 4" key="1">
    <citation type="submission" date="2019-04" db="EMBL/GenBank/DDBJ databases">
        <authorList>
            <person name="Alioto T."/>
            <person name="Alioto T."/>
        </authorList>
    </citation>
    <scope>NUCLEOTIDE SEQUENCE [LARGE SCALE GENOMIC DNA]</scope>
</reference>
<name>A0A5E4BD95_MARMO</name>
<feature type="region of interest" description="Disordered" evidence="1">
    <location>
        <begin position="1"/>
        <end position="23"/>
    </location>
</feature>
<feature type="region of interest" description="Disordered" evidence="1">
    <location>
        <begin position="35"/>
        <end position="67"/>
    </location>
</feature>
<dbReference type="AlphaFoldDB" id="A0A5E4BD95"/>
<gene>
    <name evidence="2" type="ORF">GHT09_003713</name>
    <name evidence="3" type="ORF">MONAX_5E016013</name>
</gene>
<evidence type="ECO:0000256" key="1">
    <source>
        <dbReference type="SAM" id="MobiDB-lite"/>
    </source>
</evidence>
<dbReference type="EMBL" id="CABDUW010000384">
    <property type="protein sequence ID" value="VTJ67538.1"/>
    <property type="molecule type" value="Genomic_DNA"/>
</dbReference>
<accession>A0A5E4BD95</accession>
<reference evidence="2" key="2">
    <citation type="submission" date="2020-08" db="EMBL/GenBank/DDBJ databases">
        <authorList>
            <person name="Shumante A."/>
            <person name="Zimin A.V."/>
            <person name="Puiu D."/>
            <person name="Salzberg S.L."/>
        </authorList>
    </citation>
    <scope>NUCLEOTIDE SEQUENCE</scope>
    <source>
        <strain evidence="2">WC2-LM</strain>
        <tissue evidence="2">Liver</tissue>
    </source>
</reference>
<dbReference type="Proteomes" id="UP000335636">
    <property type="component" value="Unassembled WGS sequence"/>
</dbReference>
<keyword evidence="4" id="KW-1185">Reference proteome</keyword>
<proteinExistence type="predicted"/>
<evidence type="ECO:0000313" key="2">
    <source>
        <dbReference type="EMBL" id="KAF7484755.1"/>
    </source>
</evidence>
<organism evidence="3 4">
    <name type="scientific">Marmota monax</name>
    <name type="common">Woodchuck</name>
    <dbReference type="NCBI Taxonomy" id="9995"/>
    <lineage>
        <taxon>Eukaryota</taxon>
        <taxon>Metazoa</taxon>
        <taxon>Chordata</taxon>
        <taxon>Craniata</taxon>
        <taxon>Vertebrata</taxon>
        <taxon>Euteleostomi</taxon>
        <taxon>Mammalia</taxon>
        <taxon>Eutheria</taxon>
        <taxon>Euarchontoglires</taxon>
        <taxon>Glires</taxon>
        <taxon>Rodentia</taxon>
        <taxon>Sciuromorpha</taxon>
        <taxon>Sciuridae</taxon>
        <taxon>Xerinae</taxon>
        <taxon>Marmotini</taxon>
        <taxon>Marmota</taxon>
    </lineage>
</organism>
<evidence type="ECO:0000313" key="4">
    <source>
        <dbReference type="Proteomes" id="UP000335636"/>
    </source>
</evidence>
<dbReference type="Proteomes" id="UP000662637">
    <property type="component" value="Unassembled WGS sequence"/>
</dbReference>
<dbReference type="EMBL" id="WJEC01000210">
    <property type="protein sequence ID" value="KAF7484755.1"/>
    <property type="molecule type" value="Genomic_DNA"/>
</dbReference>
<sequence>MAPQPPSHAASPLVPAEKKQGSGEVVEWQLDGLKHRNQEPPLLSGPAIAHGLEGPGGPDPQHGGEPG</sequence>
<protein>
    <submittedName>
        <fullName evidence="3">Uncharacterized protein</fullName>
    </submittedName>
</protein>
<evidence type="ECO:0000313" key="3">
    <source>
        <dbReference type="EMBL" id="VTJ67538.1"/>
    </source>
</evidence>